<protein>
    <recommendedName>
        <fullName evidence="5">Probable membrane transporter protein</fullName>
    </recommendedName>
</protein>
<evidence type="ECO:0000313" key="6">
    <source>
        <dbReference type="EMBL" id="PMP96370.1"/>
    </source>
</evidence>
<keyword evidence="3 5" id="KW-1133">Transmembrane helix</keyword>
<feature type="transmembrane region" description="Helical" evidence="5">
    <location>
        <begin position="226"/>
        <end position="244"/>
    </location>
</feature>
<proteinExistence type="inferred from homology"/>
<sequence>MDYLVIILGLAILSFVSGMLGLGVAFSAIPFLALFMKDLVHEVQPLSLLLNGITAFLSTLGFAKSGLVDWRKAIFLSLITTLSAPLGALLAQFINQSLIWIIYFLAVLYLAYRLFKPIKAQVGGKENFKLVTLLAIPISILSGFLGVGPGFLLMPTLILCRFDPKRAAGINAFAVCPPSFSALIPHLKTAHWNLKLTLILVIVGAIFSFLGARATSLYVPSEKIKQIFAILILIITAYKIFTLVF</sequence>
<feature type="transmembrane region" description="Helical" evidence="5">
    <location>
        <begin position="97"/>
        <end position="115"/>
    </location>
</feature>
<comment type="caution">
    <text evidence="6">The sequence shown here is derived from an EMBL/GenBank/DDBJ whole genome shotgun (WGS) entry which is preliminary data.</text>
</comment>
<dbReference type="InterPro" id="IPR051598">
    <property type="entry name" value="TSUP/Inactive_protease-like"/>
</dbReference>
<keyword evidence="4 5" id="KW-0472">Membrane</keyword>
<gene>
    <name evidence="6" type="ORF">C0169_04570</name>
</gene>
<reference evidence="6 7" key="1">
    <citation type="submission" date="2018-01" db="EMBL/GenBank/DDBJ databases">
        <title>Metagenomic assembled genomes from two thermal pools in the Uzon Caldera, Kamchatka, Russia.</title>
        <authorList>
            <person name="Wilkins L."/>
            <person name="Ettinger C."/>
        </authorList>
    </citation>
    <scope>NUCLEOTIDE SEQUENCE [LARGE SCALE GENOMIC DNA]</scope>
    <source>
        <strain evidence="6">ARK-04</strain>
    </source>
</reference>
<comment type="similarity">
    <text evidence="5">Belongs to the 4-toluene sulfonate uptake permease (TSUP) (TC 2.A.102) family.</text>
</comment>
<organism evidence="6 7">
    <name type="scientific">Thermodesulfobacterium geofontis</name>
    <dbReference type="NCBI Taxonomy" id="1295609"/>
    <lineage>
        <taxon>Bacteria</taxon>
        <taxon>Pseudomonadati</taxon>
        <taxon>Thermodesulfobacteriota</taxon>
        <taxon>Thermodesulfobacteria</taxon>
        <taxon>Thermodesulfobacteriales</taxon>
        <taxon>Thermodesulfobacteriaceae</taxon>
        <taxon>Thermodesulfobacterium</taxon>
    </lineage>
</organism>
<dbReference type="Pfam" id="PF01925">
    <property type="entry name" value="TauE"/>
    <property type="match status" value="1"/>
</dbReference>
<evidence type="ECO:0000313" key="7">
    <source>
        <dbReference type="Proteomes" id="UP000235619"/>
    </source>
</evidence>
<evidence type="ECO:0000256" key="4">
    <source>
        <dbReference type="ARBA" id="ARBA00023136"/>
    </source>
</evidence>
<evidence type="ECO:0000256" key="2">
    <source>
        <dbReference type="ARBA" id="ARBA00022692"/>
    </source>
</evidence>
<feature type="transmembrane region" description="Helical" evidence="5">
    <location>
        <begin position="74"/>
        <end position="91"/>
    </location>
</feature>
<dbReference type="InterPro" id="IPR002781">
    <property type="entry name" value="TM_pro_TauE-like"/>
</dbReference>
<feature type="transmembrane region" description="Helical" evidence="5">
    <location>
        <begin position="43"/>
        <end position="62"/>
    </location>
</feature>
<name>A0A2N7QCV3_9BACT</name>
<dbReference type="AlphaFoldDB" id="A0A2N7QCV3"/>
<feature type="transmembrane region" description="Helical" evidence="5">
    <location>
        <begin position="196"/>
        <end position="214"/>
    </location>
</feature>
<evidence type="ECO:0000256" key="5">
    <source>
        <dbReference type="RuleBase" id="RU363041"/>
    </source>
</evidence>
<evidence type="ECO:0000256" key="3">
    <source>
        <dbReference type="ARBA" id="ARBA00022989"/>
    </source>
</evidence>
<feature type="transmembrane region" description="Helical" evidence="5">
    <location>
        <begin position="127"/>
        <end position="147"/>
    </location>
</feature>
<dbReference type="PANTHER" id="PTHR43701">
    <property type="entry name" value="MEMBRANE TRANSPORTER PROTEIN MJ0441-RELATED"/>
    <property type="match status" value="1"/>
</dbReference>
<accession>A0A2N7QCV3</accession>
<evidence type="ECO:0000256" key="1">
    <source>
        <dbReference type="ARBA" id="ARBA00004141"/>
    </source>
</evidence>
<dbReference type="Proteomes" id="UP000235619">
    <property type="component" value="Unassembled WGS sequence"/>
</dbReference>
<dbReference type="GO" id="GO:0005886">
    <property type="term" value="C:plasma membrane"/>
    <property type="evidence" value="ECO:0007669"/>
    <property type="project" value="UniProtKB-SubCell"/>
</dbReference>
<keyword evidence="2 5" id="KW-0812">Transmembrane</keyword>
<dbReference type="EMBL" id="PNJD01000275">
    <property type="protein sequence ID" value="PMP96370.1"/>
    <property type="molecule type" value="Genomic_DNA"/>
</dbReference>
<keyword evidence="5" id="KW-1003">Cell membrane</keyword>
<dbReference type="PANTHER" id="PTHR43701:SF2">
    <property type="entry name" value="MEMBRANE TRANSPORTER PROTEIN YJNA-RELATED"/>
    <property type="match status" value="1"/>
</dbReference>
<comment type="subcellular location">
    <subcellularLocation>
        <location evidence="5">Cell membrane</location>
        <topology evidence="5">Multi-pass membrane protein</topology>
    </subcellularLocation>
    <subcellularLocation>
        <location evidence="1">Membrane</location>
        <topology evidence="1">Multi-pass membrane protein</topology>
    </subcellularLocation>
</comment>